<evidence type="ECO:0000313" key="2">
    <source>
        <dbReference type="Proteomes" id="UP000607653"/>
    </source>
</evidence>
<proteinExistence type="predicted"/>
<reference evidence="1 2" key="1">
    <citation type="journal article" date="2020" name="Mol. Biol. Evol.">
        <title>Distinct Expression and Methylation Patterns for Genes with Different Fates following a Single Whole-Genome Duplication in Flowering Plants.</title>
        <authorList>
            <person name="Shi T."/>
            <person name="Rahmani R.S."/>
            <person name="Gugger P.F."/>
            <person name="Wang M."/>
            <person name="Li H."/>
            <person name="Zhang Y."/>
            <person name="Li Z."/>
            <person name="Wang Q."/>
            <person name="Van de Peer Y."/>
            <person name="Marchal K."/>
            <person name="Chen J."/>
        </authorList>
    </citation>
    <scope>NUCLEOTIDE SEQUENCE [LARGE SCALE GENOMIC DNA]</scope>
    <source>
        <tissue evidence="1">Leaf</tissue>
    </source>
</reference>
<comment type="caution">
    <text evidence="1">The sequence shown here is derived from an EMBL/GenBank/DDBJ whole genome shotgun (WGS) entry which is preliminary data.</text>
</comment>
<dbReference type="EMBL" id="DUZY01000001">
    <property type="protein sequence ID" value="DAD20739.1"/>
    <property type="molecule type" value="Genomic_DNA"/>
</dbReference>
<gene>
    <name evidence="1" type="ORF">HUJ06_022202</name>
</gene>
<organism evidence="1 2">
    <name type="scientific">Nelumbo nucifera</name>
    <name type="common">Sacred lotus</name>
    <dbReference type="NCBI Taxonomy" id="4432"/>
    <lineage>
        <taxon>Eukaryota</taxon>
        <taxon>Viridiplantae</taxon>
        <taxon>Streptophyta</taxon>
        <taxon>Embryophyta</taxon>
        <taxon>Tracheophyta</taxon>
        <taxon>Spermatophyta</taxon>
        <taxon>Magnoliopsida</taxon>
        <taxon>Proteales</taxon>
        <taxon>Nelumbonaceae</taxon>
        <taxon>Nelumbo</taxon>
    </lineage>
</organism>
<dbReference type="Proteomes" id="UP000607653">
    <property type="component" value="Unassembled WGS sequence"/>
</dbReference>
<dbReference type="AlphaFoldDB" id="A0A822XNV6"/>
<evidence type="ECO:0000313" key="1">
    <source>
        <dbReference type="EMBL" id="DAD20739.1"/>
    </source>
</evidence>
<keyword evidence="2" id="KW-1185">Reference proteome</keyword>
<sequence>MIFPGFCLFNSLIYSMKCWINESKSSILVDVVVFSRNMDRNTSSK</sequence>
<name>A0A822XNV6_NELNU</name>
<protein>
    <submittedName>
        <fullName evidence="1">Uncharacterized protein</fullName>
    </submittedName>
</protein>
<accession>A0A822XNV6</accession>